<evidence type="ECO:0000313" key="1">
    <source>
        <dbReference type="EMBL" id="KAI4299901.1"/>
    </source>
</evidence>
<keyword evidence="2" id="KW-1185">Reference proteome</keyword>
<gene>
    <name evidence="1" type="ORF">L6164_033322</name>
</gene>
<name>A0ACB9KRM0_BAUVA</name>
<sequence>MRGKGEVDAFLAKFWEHWRGRAWEVQSVPSSSSGSGANAHSGGICGSDGTVRTVGVVGILMKEQELWESIDRTLQEAFQGAHEHNKGVISKVRWSLSRIGFLQTKKNRSKAKEIVILAEKMRQKLMSGSNSQSNPGD</sequence>
<proteinExistence type="predicted"/>
<protein>
    <submittedName>
        <fullName evidence="1">Uncharacterized protein</fullName>
    </submittedName>
</protein>
<organism evidence="1 2">
    <name type="scientific">Bauhinia variegata</name>
    <name type="common">Purple orchid tree</name>
    <name type="synonym">Phanera variegata</name>
    <dbReference type="NCBI Taxonomy" id="167791"/>
    <lineage>
        <taxon>Eukaryota</taxon>
        <taxon>Viridiplantae</taxon>
        <taxon>Streptophyta</taxon>
        <taxon>Embryophyta</taxon>
        <taxon>Tracheophyta</taxon>
        <taxon>Spermatophyta</taxon>
        <taxon>Magnoliopsida</taxon>
        <taxon>eudicotyledons</taxon>
        <taxon>Gunneridae</taxon>
        <taxon>Pentapetalae</taxon>
        <taxon>rosids</taxon>
        <taxon>fabids</taxon>
        <taxon>Fabales</taxon>
        <taxon>Fabaceae</taxon>
        <taxon>Cercidoideae</taxon>
        <taxon>Cercideae</taxon>
        <taxon>Bauhiniinae</taxon>
        <taxon>Bauhinia</taxon>
    </lineage>
</organism>
<dbReference type="Proteomes" id="UP000828941">
    <property type="component" value="Chromosome 13"/>
</dbReference>
<evidence type="ECO:0000313" key="2">
    <source>
        <dbReference type="Proteomes" id="UP000828941"/>
    </source>
</evidence>
<reference evidence="1 2" key="1">
    <citation type="journal article" date="2022" name="DNA Res.">
        <title>Chromosomal-level genome assembly of the orchid tree Bauhinia variegata (Leguminosae; Cercidoideae) supports the allotetraploid origin hypothesis of Bauhinia.</title>
        <authorList>
            <person name="Zhong Y."/>
            <person name="Chen Y."/>
            <person name="Zheng D."/>
            <person name="Pang J."/>
            <person name="Liu Y."/>
            <person name="Luo S."/>
            <person name="Meng S."/>
            <person name="Qian L."/>
            <person name="Wei D."/>
            <person name="Dai S."/>
            <person name="Zhou R."/>
        </authorList>
    </citation>
    <scope>NUCLEOTIDE SEQUENCE [LARGE SCALE GENOMIC DNA]</scope>
    <source>
        <strain evidence="1">BV-YZ2020</strain>
    </source>
</reference>
<accession>A0ACB9KRM0</accession>
<comment type="caution">
    <text evidence="1">The sequence shown here is derived from an EMBL/GenBank/DDBJ whole genome shotgun (WGS) entry which is preliminary data.</text>
</comment>
<dbReference type="EMBL" id="CM039438">
    <property type="protein sequence ID" value="KAI4299901.1"/>
    <property type="molecule type" value="Genomic_DNA"/>
</dbReference>